<sequence length="148" mass="16905">MTTKTAGPNALSRWIQHRANASTAKRIRRKGGRSMGMDLLILHTVGKRSGEPRETPLTWFADDDSDAWLIIASGGGERHPDWYVNLMARPDRATAEWHGQDPVGVTPQTLDGAERERAWQRIVAEQPRIAKYQRKHSRQYPVVRLTRR</sequence>
<evidence type="ECO:0000256" key="2">
    <source>
        <dbReference type="ARBA" id="ARBA00049106"/>
    </source>
</evidence>
<evidence type="ECO:0000256" key="1">
    <source>
        <dbReference type="ARBA" id="ARBA00008710"/>
    </source>
</evidence>
<reference evidence="3 4" key="1">
    <citation type="submission" date="2020-08" db="EMBL/GenBank/DDBJ databases">
        <title>Sequencing the genomes of 1000 actinobacteria strains.</title>
        <authorList>
            <person name="Klenk H.-P."/>
        </authorList>
    </citation>
    <scope>NUCLEOTIDE SEQUENCE [LARGE SCALE GENOMIC DNA]</scope>
    <source>
        <strain evidence="3 4">DSM 45267</strain>
    </source>
</reference>
<comment type="catalytic activity">
    <reaction evidence="2">
        <text>oxidized coenzyme F420-(gamma-L-Glu)(n) + a quinol + H(+) = reduced coenzyme F420-(gamma-L-Glu)(n) + a quinone</text>
        <dbReference type="Rhea" id="RHEA:39663"/>
        <dbReference type="Rhea" id="RHEA-COMP:12939"/>
        <dbReference type="Rhea" id="RHEA-COMP:14378"/>
        <dbReference type="ChEBI" id="CHEBI:15378"/>
        <dbReference type="ChEBI" id="CHEBI:24646"/>
        <dbReference type="ChEBI" id="CHEBI:132124"/>
        <dbReference type="ChEBI" id="CHEBI:133980"/>
        <dbReference type="ChEBI" id="CHEBI:139511"/>
    </reaction>
</comment>
<proteinExistence type="inferred from homology"/>
<dbReference type="NCBIfam" id="TIGR00026">
    <property type="entry name" value="hi_GC_TIGR00026"/>
    <property type="match status" value="1"/>
</dbReference>
<accession>A0A839XK31</accession>
<dbReference type="InterPro" id="IPR012349">
    <property type="entry name" value="Split_barrel_FMN-bd"/>
</dbReference>
<dbReference type="Gene3D" id="2.30.110.10">
    <property type="entry name" value="Electron Transport, Fmn-binding Protein, Chain A"/>
    <property type="match status" value="1"/>
</dbReference>
<name>A0A839XK31_9PSEU</name>
<keyword evidence="4" id="KW-1185">Reference proteome</keyword>
<dbReference type="RefSeq" id="WP_183781918.1">
    <property type="nucleotide sequence ID" value="NZ_JACIBS010000001.1"/>
</dbReference>
<dbReference type="Pfam" id="PF04075">
    <property type="entry name" value="F420H2_quin_red"/>
    <property type="match status" value="1"/>
</dbReference>
<gene>
    <name evidence="3" type="ORF">FB384_002015</name>
</gene>
<dbReference type="GO" id="GO:0016491">
    <property type="term" value="F:oxidoreductase activity"/>
    <property type="evidence" value="ECO:0007669"/>
    <property type="project" value="InterPro"/>
</dbReference>
<dbReference type="AlphaFoldDB" id="A0A839XK31"/>
<dbReference type="GO" id="GO:0005886">
    <property type="term" value="C:plasma membrane"/>
    <property type="evidence" value="ECO:0007669"/>
    <property type="project" value="TreeGrafter"/>
</dbReference>
<dbReference type="PANTHER" id="PTHR39428:SF1">
    <property type="entry name" value="F420H(2)-DEPENDENT QUINONE REDUCTASE RV1261C"/>
    <property type="match status" value="1"/>
</dbReference>
<evidence type="ECO:0000313" key="3">
    <source>
        <dbReference type="EMBL" id="MBB3663111.1"/>
    </source>
</evidence>
<dbReference type="EMBL" id="JACIBS010000001">
    <property type="protein sequence ID" value="MBB3663111.1"/>
    <property type="molecule type" value="Genomic_DNA"/>
</dbReference>
<comment type="caution">
    <text evidence="3">The sequence shown here is derived from an EMBL/GenBank/DDBJ whole genome shotgun (WGS) entry which is preliminary data.</text>
</comment>
<dbReference type="InterPro" id="IPR004378">
    <property type="entry name" value="F420H2_quin_Rdtase"/>
</dbReference>
<dbReference type="Proteomes" id="UP000564573">
    <property type="component" value="Unassembled WGS sequence"/>
</dbReference>
<evidence type="ECO:0000313" key="4">
    <source>
        <dbReference type="Proteomes" id="UP000564573"/>
    </source>
</evidence>
<protein>
    <submittedName>
        <fullName evidence="3">Deazaflavin-dependent oxidoreductase (Nitroreductase family)</fullName>
    </submittedName>
</protein>
<dbReference type="PANTHER" id="PTHR39428">
    <property type="entry name" value="F420H(2)-DEPENDENT QUINONE REDUCTASE RV1261C"/>
    <property type="match status" value="1"/>
</dbReference>
<dbReference type="GO" id="GO:0070967">
    <property type="term" value="F:coenzyme F420 binding"/>
    <property type="evidence" value="ECO:0007669"/>
    <property type="project" value="TreeGrafter"/>
</dbReference>
<comment type="similarity">
    <text evidence="1">Belongs to the F420H(2)-dependent quinone reductase family.</text>
</comment>
<organism evidence="3 4">
    <name type="scientific">Prauserella sediminis</name>
    <dbReference type="NCBI Taxonomy" id="577680"/>
    <lineage>
        <taxon>Bacteria</taxon>
        <taxon>Bacillati</taxon>
        <taxon>Actinomycetota</taxon>
        <taxon>Actinomycetes</taxon>
        <taxon>Pseudonocardiales</taxon>
        <taxon>Pseudonocardiaceae</taxon>
        <taxon>Prauserella</taxon>
        <taxon>Prauserella salsuginis group</taxon>
    </lineage>
</organism>